<evidence type="ECO:0000256" key="5">
    <source>
        <dbReference type="ARBA" id="ARBA00023136"/>
    </source>
</evidence>
<keyword evidence="6" id="KW-0675">Receptor</keyword>
<keyword evidence="7" id="KW-0325">Glycoprotein</keyword>
<proteinExistence type="predicted"/>
<evidence type="ECO:0000256" key="4">
    <source>
        <dbReference type="ARBA" id="ARBA00022989"/>
    </source>
</evidence>
<dbReference type="PANTHER" id="PTHR48063">
    <property type="entry name" value="LRR RECEPTOR-LIKE KINASE"/>
    <property type="match status" value="1"/>
</dbReference>
<comment type="caution">
    <text evidence="8">The sequence shown here is derived from an EMBL/GenBank/DDBJ whole genome shotgun (WGS) entry which is preliminary data.</text>
</comment>
<dbReference type="InterPro" id="IPR032675">
    <property type="entry name" value="LRR_dom_sf"/>
</dbReference>
<name>A0ABU6XCB4_9FABA</name>
<accession>A0ABU6XCB4</accession>
<evidence type="ECO:0000256" key="1">
    <source>
        <dbReference type="ARBA" id="ARBA00004479"/>
    </source>
</evidence>
<evidence type="ECO:0000256" key="7">
    <source>
        <dbReference type="ARBA" id="ARBA00023180"/>
    </source>
</evidence>
<sequence length="210" mass="23695">MANEPTWGISEGNYIYKGVVRTSYRSSLRARNNSPTNQANSQPLERMWPINRTVRPHSQVHPPISSSRGSRRSYLGLIGEGDFWVPLVTQLQHLTYLDLSRVQIQVVPAFLGSLQHLRFLYLVGDEGPSLRIPIRSIGNLTNLCALYLKGLTFSNVSASTWLAPLSSLQYLVLFVVDLSMPQPHHNHLFKHLNLLIHQSAVQEGFRSLVT</sequence>
<comment type="subcellular location">
    <subcellularLocation>
        <location evidence="1">Membrane</location>
        <topology evidence="1">Single-pass type I membrane protein</topology>
    </subcellularLocation>
</comment>
<keyword evidence="3" id="KW-0732">Signal</keyword>
<dbReference type="EMBL" id="JASCZI010211551">
    <property type="protein sequence ID" value="MED6194273.1"/>
    <property type="molecule type" value="Genomic_DNA"/>
</dbReference>
<evidence type="ECO:0000313" key="8">
    <source>
        <dbReference type="EMBL" id="MED6194273.1"/>
    </source>
</evidence>
<dbReference type="PANTHER" id="PTHR48063:SF112">
    <property type="entry name" value="RECEPTOR LIKE PROTEIN 30-LIKE"/>
    <property type="match status" value="1"/>
</dbReference>
<protein>
    <submittedName>
        <fullName evidence="8">Uncharacterized protein</fullName>
    </submittedName>
</protein>
<keyword evidence="2" id="KW-0812">Transmembrane</keyword>
<dbReference type="InterPro" id="IPR046956">
    <property type="entry name" value="RLP23-like"/>
</dbReference>
<dbReference type="SUPFAM" id="SSF52058">
    <property type="entry name" value="L domain-like"/>
    <property type="match status" value="1"/>
</dbReference>
<keyword evidence="4" id="KW-1133">Transmembrane helix</keyword>
<evidence type="ECO:0000313" key="9">
    <source>
        <dbReference type="Proteomes" id="UP001341840"/>
    </source>
</evidence>
<evidence type="ECO:0000256" key="3">
    <source>
        <dbReference type="ARBA" id="ARBA00022729"/>
    </source>
</evidence>
<reference evidence="8 9" key="1">
    <citation type="journal article" date="2023" name="Plants (Basel)">
        <title>Bridging the Gap: Combining Genomics and Transcriptomics Approaches to Understand Stylosanthes scabra, an Orphan Legume from the Brazilian Caatinga.</title>
        <authorList>
            <person name="Ferreira-Neto J.R.C."/>
            <person name="da Silva M.D."/>
            <person name="Binneck E."/>
            <person name="de Melo N.F."/>
            <person name="da Silva R.H."/>
            <person name="de Melo A.L.T.M."/>
            <person name="Pandolfi V."/>
            <person name="Bustamante F.O."/>
            <person name="Brasileiro-Vidal A.C."/>
            <person name="Benko-Iseppon A.M."/>
        </authorList>
    </citation>
    <scope>NUCLEOTIDE SEQUENCE [LARGE SCALE GENOMIC DNA]</scope>
    <source>
        <tissue evidence="8">Leaves</tissue>
    </source>
</reference>
<evidence type="ECO:0000256" key="6">
    <source>
        <dbReference type="ARBA" id="ARBA00023170"/>
    </source>
</evidence>
<gene>
    <name evidence="8" type="ORF">PIB30_026925</name>
</gene>
<keyword evidence="9" id="KW-1185">Reference proteome</keyword>
<organism evidence="8 9">
    <name type="scientific">Stylosanthes scabra</name>
    <dbReference type="NCBI Taxonomy" id="79078"/>
    <lineage>
        <taxon>Eukaryota</taxon>
        <taxon>Viridiplantae</taxon>
        <taxon>Streptophyta</taxon>
        <taxon>Embryophyta</taxon>
        <taxon>Tracheophyta</taxon>
        <taxon>Spermatophyta</taxon>
        <taxon>Magnoliopsida</taxon>
        <taxon>eudicotyledons</taxon>
        <taxon>Gunneridae</taxon>
        <taxon>Pentapetalae</taxon>
        <taxon>rosids</taxon>
        <taxon>fabids</taxon>
        <taxon>Fabales</taxon>
        <taxon>Fabaceae</taxon>
        <taxon>Papilionoideae</taxon>
        <taxon>50 kb inversion clade</taxon>
        <taxon>dalbergioids sensu lato</taxon>
        <taxon>Dalbergieae</taxon>
        <taxon>Pterocarpus clade</taxon>
        <taxon>Stylosanthes</taxon>
    </lineage>
</organism>
<evidence type="ECO:0000256" key="2">
    <source>
        <dbReference type="ARBA" id="ARBA00022692"/>
    </source>
</evidence>
<keyword evidence="5" id="KW-0472">Membrane</keyword>
<dbReference type="Gene3D" id="3.80.10.10">
    <property type="entry name" value="Ribonuclease Inhibitor"/>
    <property type="match status" value="1"/>
</dbReference>
<dbReference type="Proteomes" id="UP001341840">
    <property type="component" value="Unassembled WGS sequence"/>
</dbReference>